<proteinExistence type="predicted"/>
<feature type="region of interest" description="Disordered" evidence="1">
    <location>
        <begin position="25"/>
        <end position="58"/>
    </location>
</feature>
<feature type="compositionally biased region" description="Low complexity" evidence="1">
    <location>
        <begin position="28"/>
        <end position="41"/>
    </location>
</feature>
<evidence type="ECO:0000256" key="1">
    <source>
        <dbReference type="SAM" id="MobiDB-lite"/>
    </source>
</evidence>
<dbReference type="EMBL" id="HBIO01027479">
    <property type="protein sequence ID" value="CAE0476263.1"/>
    <property type="molecule type" value="Transcribed_RNA"/>
</dbReference>
<protein>
    <submittedName>
        <fullName evidence="2">Uncharacterized protein</fullName>
    </submittedName>
</protein>
<gene>
    <name evidence="2" type="ORF">CDEB00056_LOCUS21116</name>
</gene>
<organism evidence="2">
    <name type="scientific">Chaetoceros debilis</name>
    <dbReference type="NCBI Taxonomy" id="122233"/>
    <lineage>
        <taxon>Eukaryota</taxon>
        <taxon>Sar</taxon>
        <taxon>Stramenopiles</taxon>
        <taxon>Ochrophyta</taxon>
        <taxon>Bacillariophyta</taxon>
        <taxon>Coscinodiscophyceae</taxon>
        <taxon>Chaetocerotophycidae</taxon>
        <taxon>Chaetocerotales</taxon>
        <taxon>Chaetocerotaceae</taxon>
        <taxon>Chaetoceros</taxon>
    </lineage>
</organism>
<name>A0A7S3QGC1_9STRA</name>
<dbReference type="AlphaFoldDB" id="A0A7S3QGC1"/>
<reference evidence="2" key="1">
    <citation type="submission" date="2021-01" db="EMBL/GenBank/DDBJ databases">
        <authorList>
            <person name="Corre E."/>
            <person name="Pelletier E."/>
            <person name="Niang G."/>
            <person name="Scheremetjew M."/>
            <person name="Finn R."/>
            <person name="Kale V."/>
            <person name="Holt S."/>
            <person name="Cochrane G."/>
            <person name="Meng A."/>
            <person name="Brown T."/>
            <person name="Cohen L."/>
        </authorList>
    </citation>
    <scope>NUCLEOTIDE SEQUENCE</scope>
    <source>
        <strain evidence="2">MM31A-1</strain>
    </source>
</reference>
<accession>A0A7S3QGC1</accession>
<sequence>MNFNCCFGNPAAYAPIDSTFTTDKFAGSSSSTSTSTLTSISPAPAPRNLGFPGSRRFTTGITSYESRNNATATTAGTRTGTGTKNNLVRSAGNALVEYDPDTMSDLVRVTVPEGCWCGQVIQVNAPSTPGDGDGVSGSITPPSSTHVRIPFGCKPGSSFLVRIPSPNINTHDGINTGVMPMTTTTTTMMNVHDASPKDQFADHDLYLMEEESTNRNIEEEGVITKTNTNGGEEEQFQMLVKVPQGVGPGTTIHVLTPNDQNRFLPVIIPVPDGDSFSTQIQFPVTYTMKDTFVRGDMFGNAQTKAKENANLNANERDKNQKYNWQDDMVAPNLAPLVVFHEYDHTFDSHKMDVQ</sequence>
<evidence type="ECO:0000313" key="2">
    <source>
        <dbReference type="EMBL" id="CAE0476263.1"/>
    </source>
</evidence>